<keyword evidence="2 3" id="KW-0040">ANK repeat</keyword>
<dbReference type="GO" id="GO:1901223">
    <property type="term" value="P:negative regulation of non-canonical NF-kappaB signal transduction"/>
    <property type="evidence" value="ECO:0007669"/>
    <property type="project" value="TreeGrafter"/>
</dbReference>
<feature type="repeat" description="ANK" evidence="3">
    <location>
        <begin position="1"/>
        <end position="33"/>
    </location>
</feature>
<feature type="non-terminal residue" evidence="4">
    <location>
        <position position="1"/>
    </location>
</feature>
<evidence type="ECO:0000256" key="3">
    <source>
        <dbReference type="PROSITE-ProRule" id="PRU00023"/>
    </source>
</evidence>
<dbReference type="EMBL" id="KZ017011">
    <property type="protein sequence ID" value="PIO13832.1"/>
    <property type="molecule type" value="Genomic_DNA"/>
</dbReference>
<evidence type="ECO:0000256" key="2">
    <source>
        <dbReference type="ARBA" id="ARBA00023043"/>
    </source>
</evidence>
<feature type="repeat" description="ANK" evidence="3">
    <location>
        <begin position="34"/>
        <end position="66"/>
    </location>
</feature>
<dbReference type="Pfam" id="PF12796">
    <property type="entry name" value="Ank_2"/>
    <property type="match status" value="1"/>
</dbReference>
<dbReference type="AlphaFoldDB" id="A0A2G9QDZ2"/>
<reference evidence="5" key="1">
    <citation type="journal article" date="2017" name="Nat. Commun.">
        <title>The North American bullfrog draft genome provides insight into hormonal regulation of long noncoding RNA.</title>
        <authorList>
            <person name="Hammond S.A."/>
            <person name="Warren R.L."/>
            <person name="Vandervalk B.P."/>
            <person name="Kucuk E."/>
            <person name="Khan H."/>
            <person name="Gibb E.A."/>
            <person name="Pandoh P."/>
            <person name="Kirk H."/>
            <person name="Zhao Y."/>
            <person name="Jones M."/>
            <person name="Mungall A.J."/>
            <person name="Coope R."/>
            <person name="Pleasance S."/>
            <person name="Moore R.A."/>
            <person name="Holt R.A."/>
            <person name="Round J.M."/>
            <person name="Ohora S."/>
            <person name="Walle B.V."/>
            <person name="Veldhoen N."/>
            <person name="Helbing C.C."/>
            <person name="Birol I."/>
        </authorList>
    </citation>
    <scope>NUCLEOTIDE SEQUENCE [LARGE SCALE GENOMIC DNA]</scope>
</reference>
<proteinExistence type="predicted"/>
<dbReference type="InterPro" id="IPR002110">
    <property type="entry name" value="Ankyrin_rpt"/>
</dbReference>
<dbReference type="SMART" id="SM00248">
    <property type="entry name" value="ANK"/>
    <property type="match status" value="2"/>
</dbReference>
<dbReference type="PROSITE" id="PS50297">
    <property type="entry name" value="ANK_REP_REGION"/>
    <property type="match status" value="2"/>
</dbReference>
<dbReference type="Proteomes" id="UP000228934">
    <property type="component" value="Unassembled WGS sequence"/>
</dbReference>
<evidence type="ECO:0000313" key="5">
    <source>
        <dbReference type="Proteomes" id="UP000228934"/>
    </source>
</evidence>
<gene>
    <name evidence="4" type="ORF">AB205_0212770</name>
</gene>
<dbReference type="InterPro" id="IPR036770">
    <property type="entry name" value="Ankyrin_rpt-contain_sf"/>
</dbReference>
<keyword evidence="1" id="KW-0677">Repeat</keyword>
<dbReference type="PANTHER" id="PTHR24173">
    <property type="entry name" value="ANKYRIN REPEAT CONTAINING"/>
    <property type="match status" value="1"/>
</dbReference>
<dbReference type="SUPFAM" id="SSF48403">
    <property type="entry name" value="Ankyrin repeat"/>
    <property type="match status" value="1"/>
</dbReference>
<dbReference type="GO" id="GO:0005829">
    <property type="term" value="C:cytosol"/>
    <property type="evidence" value="ECO:0007669"/>
    <property type="project" value="TreeGrafter"/>
</dbReference>
<evidence type="ECO:0000313" key="4">
    <source>
        <dbReference type="EMBL" id="PIO13832.1"/>
    </source>
</evidence>
<sequence>DGRTPLMIAAQRNHPTVCSLLLDREAQVDLSDRDKKTALILACEKGNIQAAETLITKGADPQLKDNKFCDALSYASRARDEALKKLIQSALDRRKNAQLSRIQDDQTALGVCATRAYLETDSCTGDMGVQKETLGRHRDAQGHTQRHGYTGEIGVHRAHLEA</sequence>
<dbReference type="PANTHER" id="PTHR24173:SF23">
    <property type="entry name" value="UVEAL AUTOANTIGEN WITH COILED-COIL DOMAINS AND ANKYRIN REPEATS"/>
    <property type="match status" value="1"/>
</dbReference>
<dbReference type="OrthoDB" id="341259at2759"/>
<dbReference type="GO" id="GO:0005634">
    <property type="term" value="C:nucleus"/>
    <property type="evidence" value="ECO:0007669"/>
    <property type="project" value="TreeGrafter"/>
</dbReference>
<protein>
    <submittedName>
        <fullName evidence="4">Uncharacterized protein</fullName>
    </submittedName>
</protein>
<dbReference type="Gene3D" id="1.25.40.20">
    <property type="entry name" value="Ankyrin repeat-containing domain"/>
    <property type="match status" value="1"/>
</dbReference>
<name>A0A2G9QDZ2_AQUCT</name>
<accession>A0A2G9QDZ2</accession>
<organism evidence="4 5">
    <name type="scientific">Aquarana catesbeiana</name>
    <name type="common">American bullfrog</name>
    <name type="synonym">Rana catesbeiana</name>
    <dbReference type="NCBI Taxonomy" id="8400"/>
    <lineage>
        <taxon>Eukaryota</taxon>
        <taxon>Metazoa</taxon>
        <taxon>Chordata</taxon>
        <taxon>Craniata</taxon>
        <taxon>Vertebrata</taxon>
        <taxon>Euteleostomi</taxon>
        <taxon>Amphibia</taxon>
        <taxon>Batrachia</taxon>
        <taxon>Anura</taxon>
        <taxon>Neobatrachia</taxon>
        <taxon>Ranoidea</taxon>
        <taxon>Ranidae</taxon>
        <taxon>Aquarana</taxon>
    </lineage>
</organism>
<evidence type="ECO:0000256" key="1">
    <source>
        <dbReference type="ARBA" id="ARBA00022737"/>
    </source>
</evidence>
<dbReference type="PROSITE" id="PS50088">
    <property type="entry name" value="ANK_REPEAT"/>
    <property type="match status" value="2"/>
</dbReference>
<keyword evidence="5" id="KW-1185">Reference proteome</keyword>